<dbReference type="SUPFAM" id="SSF110296">
    <property type="entry name" value="Oligoxyloglucan reducing end-specific cellobiohydrolase"/>
    <property type="match status" value="1"/>
</dbReference>
<dbReference type="PANTHER" id="PTHR43739">
    <property type="entry name" value="XYLOGLUCANASE (EUROFUNG)"/>
    <property type="match status" value="1"/>
</dbReference>
<reference evidence="4" key="1">
    <citation type="submission" date="2017-02" db="EMBL/GenBank/DDBJ databases">
        <authorList>
            <person name="Varghese N."/>
            <person name="Submissions S."/>
        </authorList>
    </citation>
    <scope>NUCLEOTIDE SEQUENCE [LARGE SCALE GENOMIC DNA]</scope>
    <source>
        <strain evidence="4">SM117</strain>
    </source>
</reference>
<dbReference type="InterPro" id="IPR002860">
    <property type="entry name" value="BNR_rpt"/>
</dbReference>
<evidence type="ECO:0000313" key="4">
    <source>
        <dbReference type="Proteomes" id="UP000190989"/>
    </source>
</evidence>
<organism evidence="3 4">
    <name type="scientific">Novosphingobium mathurense</name>
    <dbReference type="NCBI Taxonomy" id="428990"/>
    <lineage>
        <taxon>Bacteria</taxon>
        <taxon>Pseudomonadati</taxon>
        <taxon>Pseudomonadota</taxon>
        <taxon>Alphaproteobacteria</taxon>
        <taxon>Sphingomonadales</taxon>
        <taxon>Sphingomonadaceae</taxon>
        <taxon>Novosphingobium</taxon>
    </lineage>
</organism>
<evidence type="ECO:0000259" key="2">
    <source>
        <dbReference type="Pfam" id="PF15902"/>
    </source>
</evidence>
<dbReference type="CDD" id="cd15482">
    <property type="entry name" value="Sialidase_non-viral"/>
    <property type="match status" value="1"/>
</dbReference>
<dbReference type="InterPro" id="IPR015943">
    <property type="entry name" value="WD40/YVTN_repeat-like_dom_sf"/>
</dbReference>
<dbReference type="Pfam" id="PF15902">
    <property type="entry name" value="Sortilin-Vps10"/>
    <property type="match status" value="1"/>
</dbReference>
<keyword evidence="1" id="KW-0677">Repeat</keyword>
<protein>
    <recommendedName>
        <fullName evidence="2">Sortilin N-terminal domain-containing protein</fullName>
    </recommendedName>
</protein>
<sequence length="344" mass="38109">MSRTLIVATDGQAVMRSHDDGKSWYRINIRQDLEYDDRVRCLLVDPANPDAVFAGAEKGLFYSEDCGVHWRRIDCALNGYAVWKLAVSESDPKVMYAGTGAPSRSALFRSRDGGQTWEQTSLEMPEFCEGVNRPRMLAVVVDPDDANDVWAGVEEGGLWRSRDGGDTWDRIDTTWSEFGGNSDLHDIMILPQDDGSKVHLALTVIALYRSTDGGKTWERTPAKEAWGLRYSRIMVRKPGSATQLAVGIGDGTPGTTAAILTSDDAGLTWTRSELDKPSNSCMWAFGSNPADPDFLLSASKFGYLYRSTDGGRTWAKEWREFNEITDLTWIPGVPEDLGLPHVTN</sequence>
<dbReference type="RefSeq" id="WP_054948157.1">
    <property type="nucleotide sequence ID" value="NZ_FVZE01000002.1"/>
</dbReference>
<gene>
    <name evidence="3" type="ORF">SAMN06295987_102378</name>
</gene>
<dbReference type="InterPro" id="IPR031778">
    <property type="entry name" value="Sortilin_N"/>
</dbReference>
<dbReference type="GO" id="GO:0010411">
    <property type="term" value="P:xyloglucan metabolic process"/>
    <property type="evidence" value="ECO:0007669"/>
    <property type="project" value="TreeGrafter"/>
</dbReference>
<accession>A0A1U6HGW2</accession>
<evidence type="ECO:0000313" key="3">
    <source>
        <dbReference type="EMBL" id="SLJ95033.1"/>
    </source>
</evidence>
<proteinExistence type="predicted"/>
<dbReference type="AlphaFoldDB" id="A0A1U6HGW2"/>
<name>A0A1U6HGW2_9SPHN</name>
<dbReference type="EMBL" id="FVZE01000002">
    <property type="protein sequence ID" value="SLJ95033.1"/>
    <property type="molecule type" value="Genomic_DNA"/>
</dbReference>
<keyword evidence="4" id="KW-1185">Reference proteome</keyword>
<dbReference type="PANTHER" id="PTHR43739:SF5">
    <property type="entry name" value="EXO-ALPHA-SIALIDASE"/>
    <property type="match status" value="1"/>
</dbReference>
<dbReference type="Gene3D" id="2.130.10.10">
    <property type="entry name" value="YVTN repeat-like/Quinoprotein amine dehydrogenase"/>
    <property type="match status" value="3"/>
</dbReference>
<dbReference type="STRING" id="428990.SAMN06295987_102378"/>
<dbReference type="Proteomes" id="UP000190989">
    <property type="component" value="Unassembled WGS sequence"/>
</dbReference>
<feature type="domain" description="Sortilin N-terminal" evidence="2">
    <location>
        <begin position="13"/>
        <end position="121"/>
    </location>
</feature>
<dbReference type="InterPro" id="IPR052025">
    <property type="entry name" value="Xyloglucanase_GH74"/>
</dbReference>
<evidence type="ECO:0000256" key="1">
    <source>
        <dbReference type="ARBA" id="ARBA00022737"/>
    </source>
</evidence>
<dbReference type="Pfam" id="PF02012">
    <property type="entry name" value="BNR"/>
    <property type="match status" value="2"/>
</dbReference>